<dbReference type="SUPFAM" id="SSF54197">
    <property type="entry name" value="HIT-like"/>
    <property type="match status" value="1"/>
</dbReference>
<dbReference type="InterPro" id="IPR009163">
    <property type="entry name" value="Ap4A_phos1/2"/>
</dbReference>
<dbReference type="OMA" id="FARDPPD"/>
<dbReference type="GO" id="GO:0009117">
    <property type="term" value="P:nucleotide metabolic process"/>
    <property type="evidence" value="ECO:0007669"/>
    <property type="project" value="InterPro"/>
</dbReference>
<reference evidence="3 4" key="1">
    <citation type="submission" date="2015-02" db="EMBL/GenBank/DDBJ databases">
        <authorList>
            <person name="Chooi Y.-H."/>
        </authorList>
    </citation>
    <scope>NUCLEOTIDE SEQUENCE [LARGE SCALE GENOMIC DNA]</scope>
    <source>
        <strain evidence="3">E3</strain>
    </source>
</reference>
<evidence type="ECO:0000313" key="4">
    <source>
        <dbReference type="Proteomes" id="UP000039324"/>
    </source>
</evidence>
<dbReference type="AlphaFoldDB" id="A0A0G4J316"/>
<dbReference type="PANTHER" id="PTHR38420">
    <property type="entry name" value="AP-4-A PHOSPHORYLASE II"/>
    <property type="match status" value="1"/>
</dbReference>
<dbReference type="Gene3D" id="3.30.428.70">
    <property type="match status" value="1"/>
</dbReference>
<evidence type="ECO:0000259" key="2">
    <source>
        <dbReference type="Pfam" id="PF19327"/>
    </source>
</evidence>
<dbReference type="InterPro" id="IPR036265">
    <property type="entry name" value="HIT-like_sf"/>
</dbReference>
<dbReference type="InterPro" id="IPR019200">
    <property type="entry name" value="ATP_adenylylTrfase_C"/>
</dbReference>
<evidence type="ECO:0000313" key="3">
    <source>
        <dbReference type="EMBL" id="CEP01621.1"/>
    </source>
</evidence>
<protein>
    <submittedName>
        <fullName evidence="3">Uncharacterized protein</fullName>
    </submittedName>
</protein>
<accession>A0A0G4J316</accession>
<dbReference type="EMBL" id="CDSF01000114">
    <property type="protein sequence ID" value="CEP01621.1"/>
    <property type="molecule type" value="Genomic_DNA"/>
</dbReference>
<feature type="domain" description="Ap4A phosphorylase 1/2 N-terminal" evidence="2">
    <location>
        <begin position="9"/>
        <end position="175"/>
    </location>
</feature>
<dbReference type="GO" id="GO:0003877">
    <property type="term" value="F:ATP:ADP adenylyltransferase activity"/>
    <property type="evidence" value="ECO:0007669"/>
    <property type="project" value="InterPro"/>
</dbReference>
<dbReference type="InterPro" id="IPR043171">
    <property type="entry name" value="Ap4A_phos1/2-like"/>
</dbReference>
<dbReference type="OrthoDB" id="10267950at2759"/>
<evidence type="ECO:0000259" key="1">
    <source>
        <dbReference type="Pfam" id="PF09830"/>
    </source>
</evidence>
<sequence length="292" mass="32075">MMLAGDAADLVRRVDACIEAGRGAGTLVGIRTGEVVVVDDDGSGMRFQVRIAQNLVAKEASDARQRVAPRFPFLPPFETGLFVGDLDDQHRLLLNKFCISARHVLVVTTEFEPQNRNLTAGALRCIIPCMDALHGLAFFNHGPDSGGTQPHFHVQIIPRRQTDQLDDVPLADVIARHDHVPPLQTFTIDVWRFRHRAVRFSEQAPATPDAVEQLYLSMLGALALDSATSYSWLLCSDFMVVVPRSSSHCMGIGVNSLAFAGCIFLKDESQMTTLQQDVGGPMRLLERIATQA</sequence>
<dbReference type="PANTHER" id="PTHR38420:SF1">
    <property type="entry name" value="PUTATIVE (AFU_ORTHOLOGUE AFUA_5G14690)-RELATED"/>
    <property type="match status" value="1"/>
</dbReference>
<organism evidence="3 4">
    <name type="scientific">Plasmodiophora brassicae</name>
    <name type="common">Clubroot disease agent</name>
    <dbReference type="NCBI Taxonomy" id="37360"/>
    <lineage>
        <taxon>Eukaryota</taxon>
        <taxon>Sar</taxon>
        <taxon>Rhizaria</taxon>
        <taxon>Endomyxa</taxon>
        <taxon>Phytomyxea</taxon>
        <taxon>Plasmodiophorida</taxon>
        <taxon>Plasmodiophoridae</taxon>
        <taxon>Plasmodiophora</taxon>
    </lineage>
</organism>
<keyword evidence="4" id="KW-1185">Reference proteome</keyword>
<dbReference type="InterPro" id="IPR045759">
    <property type="entry name" value="Ap4A_phos1/2_N"/>
</dbReference>
<feature type="domain" description="ATP adenylyltransferase C-terminal" evidence="1">
    <location>
        <begin position="193"/>
        <end position="289"/>
    </location>
</feature>
<name>A0A0G4J316_PLABS</name>
<gene>
    <name evidence="3" type="ORF">PBRA_008563</name>
</gene>
<proteinExistence type="predicted"/>
<dbReference type="Pfam" id="PF09830">
    <property type="entry name" value="ATP_transf"/>
    <property type="match status" value="1"/>
</dbReference>
<dbReference type="GO" id="GO:0005524">
    <property type="term" value="F:ATP binding"/>
    <property type="evidence" value="ECO:0007669"/>
    <property type="project" value="InterPro"/>
</dbReference>
<dbReference type="Proteomes" id="UP000039324">
    <property type="component" value="Unassembled WGS sequence"/>
</dbReference>
<dbReference type="STRING" id="37360.A0A0G4J316"/>
<dbReference type="Pfam" id="PF19327">
    <property type="entry name" value="Ap4A_phos_N"/>
    <property type="match status" value="1"/>
</dbReference>